<dbReference type="EMBL" id="JABANM010026950">
    <property type="protein sequence ID" value="KAF4712122.1"/>
    <property type="molecule type" value="Genomic_DNA"/>
</dbReference>
<gene>
    <name evidence="1" type="ORF">FOZ62_021648</name>
</gene>
<evidence type="ECO:0000313" key="1">
    <source>
        <dbReference type="EMBL" id="KAF4712122.1"/>
    </source>
</evidence>
<sequence length="60" mass="6700">SVATLEIQSSLRRAKSIGICRLERLQRGLMKGRTTASVVQQPTSTRVLFSLKDARNVTNR</sequence>
<dbReference type="AlphaFoldDB" id="A0A7J6QVJ1"/>
<dbReference type="Proteomes" id="UP000574390">
    <property type="component" value="Unassembled WGS sequence"/>
</dbReference>
<feature type="non-terminal residue" evidence="1">
    <location>
        <position position="60"/>
    </location>
</feature>
<name>A0A7J6QVJ1_PEROL</name>
<reference evidence="1 2" key="1">
    <citation type="submission" date="2020-04" db="EMBL/GenBank/DDBJ databases">
        <title>Perkinsus olseni comparative genomics.</title>
        <authorList>
            <person name="Bogema D.R."/>
        </authorList>
    </citation>
    <scope>NUCLEOTIDE SEQUENCE [LARGE SCALE GENOMIC DNA]</scope>
    <source>
        <strain evidence="1">ATCC PRA-205</strain>
    </source>
</reference>
<comment type="caution">
    <text evidence="1">The sequence shown here is derived from an EMBL/GenBank/DDBJ whole genome shotgun (WGS) entry which is preliminary data.</text>
</comment>
<accession>A0A7J6QVJ1</accession>
<feature type="non-terminal residue" evidence="1">
    <location>
        <position position="1"/>
    </location>
</feature>
<proteinExistence type="predicted"/>
<evidence type="ECO:0000313" key="2">
    <source>
        <dbReference type="Proteomes" id="UP000574390"/>
    </source>
</evidence>
<organism evidence="1 2">
    <name type="scientific">Perkinsus olseni</name>
    <name type="common">Perkinsus atlanticus</name>
    <dbReference type="NCBI Taxonomy" id="32597"/>
    <lineage>
        <taxon>Eukaryota</taxon>
        <taxon>Sar</taxon>
        <taxon>Alveolata</taxon>
        <taxon>Perkinsozoa</taxon>
        <taxon>Perkinsea</taxon>
        <taxon>Perkinsida</taxon>
        <taxon>Perkinsidae</taxon>
        <taxon>Perkinsus</taxon>
    </lineage>
</organism>
<protein>
    <submittedName>
        <fullName evidence="1">Uncharacterized protein</fullName>
    </submittedName>
</protein>